<organism evidence="22 23">
    <name type="scientific">Tenebrio molitor</name>
    <name type="common">Yellow mealworm beetle</name>
    <dbReference type="NCBI Taxonomy" id="7067"/>
    <lineage>
        <taxon>Eukaryota</taxon>
        <taxon>Metazoa</taxon>
        <taxon>Ecdysozoa</taxon>
        <taxon>Arthropoda</taxon>
        <taxon>Hexapoda</taxon>
        <taxon>Insecta</taxon>
        <taxon>Pterygota</taxon>
        <taxon>Neoptera</taxon>
        <taxon>Endopterygota</taxon>
        <taxon>Coleoptera</taxon>
        <taxon>Polyphaga</taxon>
        <taxon>Cucujiformia</taxon>
        <taxon>Tenebrionidae</taxon>
        <taxon>Tenebrio</taxon>
    </lineage>
</organism>
<dbReference type="GO" id="GO:0042391">
    <property type="term" value="P:regulation of membrane potential"/>
    <property type="evidence" value="ECO:0007669"/>
    <property type="project" value="TreeGrafter"/>
</dbReference>
<keyword evidence="6" id="KW-0217">Developmental protein</keyword>
<evidence type="ECO:0000256" key="5">
    <source>
        <dbReference type="ARBA" id="ARBA00022427"/>
    </source>
</evidence>
<feature type="compositionally biased region" description="Polar residues" evidence="18">
    <location>
        <begin position="1989"/>
        <end position="1998"/>
    </location>
</feature>
<evidence type="ECO:0000256" key="15">
    <source>
        <dbReference type="ARBA" id="ARBA00023136"/>
    </source>
</evidence>
<keyword evidence="9" id="KW-0479">Metal-binding</keyword>
<feature type="compositionally biased region" description="Polar residues" evidence="18">
    <location>
        <begin position="298"/>
        <end position="318"/>
    </location>
</feature>
<keyword evidence="15 19" id="KW-0472">Membrane</keyword>
<dbReference type="InterPro" id="IPR006916">
    <property type="entry name" value="POPDC1-3"/>
</dbReference>
<keyword evidence="14 19" id="KW-1133">Transmembrane helix</keyword>
<proteinExistence type="inferred from homology"/>
<dbReference type="InterPro" id="IPR036638">
    <property type="entry name" value="HLH_DNA-bd_sf"/>
</dbReference>
<evidence type="ECO:0000256" key="16">
    <source>
        <dbReference type="ARBA" id="ARBA00023180"/>
    </source>
</evidence>
<dbReference type="Pfam" id="PF00010">
    <property type="entry name" value="HLH"/>
    <property type="match status" value="1"/>
</dbReference>
<dbReference type="GO" id="GO:0007507">
    <property type="term" value="P:heart development"/>
    <property type="evidence" value="ECO:0007669"/>
    <property type="project" value="TreeGrafter"/>
</dbReference>
<keyword evidence="13" id="KW-0965">Cell junction</keyword>
<feature type="compositionally biased region" description="Polar residues" evidence="18">
    <location>
        <begin position="2013"/>
        <end position="2042"/>
    </location>
</feature>
<feature type="region of interest" description="Disordered" evidence="18">
    <location>
        <begin position="298"/>
        <end position="325"/>
    </location>
</feature>
<evidence type="ECO:0000256" key="19">
    <source>
        <dbReference type="SAM" id="Phobius"/>
    </source>
</evidence>
<dbReference type="GO" id="GO:0005923">
    <property type="term" value="C:bicellular tight junction"/>
    <property type="evidence" value="ECO:0007669"/>
    <property type="project" value="UniProtKB-SubCell"/>
</dbReference>
<feature type="compositionally biased region" description="Basic and acidic residues" evidence="18">
    <location>
        <begin position="519"/>
        <end position="529"/>
    </location>
</feature>
<feature type="transmembrane region" description="Helical" evidence="19">
    <location>
        <begin position="1199"/>
        <end position="1217"/>
    </location>
</feature>
<dbReference type="PROSITE" id="PS51058">
    <property type="entry name" value="ZF_CXXC"/>
    <property type="match status" value="1"/>
</dbReference>
<dbReference type="Pfam" id="PF04831">
    <property type="entry name" value="POPDC1-3"/>
    <property type="match status" value="2"/>
</dbReference>
<evidence type="ECO:0000256" key="7">
    <source>
        <dbReference type="ARBA" id="ARBA00022475"/>
    </source>
</evidence>
<dbReference type="GO" id="GO:0030552">
    <property type="term" value="F:cAMP binding"/>
    <property type="evidence" value="ECO:0007669"/>
    <property type="project" value="TreeGrafter"/>
</dbReference>
<comment type="caution">
    <text evidence="22">The sequence shown here is derived from an EMBL/GenBank/DDBJ whole genome shotgun (WGS) entry which is preliminary data.</text>
</comment>
<feature type="compositionally biased region" description="Polar residues" evidence="18">
    <location>
        <begin position="355"/>
        <end position="365"/>
    </location>
</feature>
<feature type="region of interest" description="Disordered" evidence="18">
    <location>
        <begin position="83"/>
        <end position="103"/>
    </location>
</feature>
<dbReference type="GO" id="GO:0046983">
    <property type="term" value="F:protein dimerization activity"/>
    <property type="evidence" value="ECO:0007669"/>
    <property type="project" value="InterPro"/>
</dbReference>
<keyword evidence="5" id="KW-0796">Tight junction</keyword>
<feature type="domain" description="CXXC-type" evidence="21">
    <location>
        <begin position="2072"/>
        <end position="2112"/>
    </location>
</feature>
<feature type="transmembrane region" description="Helical" evidence="19">
    <location>
        <begin position="770"/>
        <end position="789"/>
    </location>
</feature>
<comment type="similarity">
    <text evidence="4">Belongs to the popeye family.</text>
</comment>
<keyword evidence="11" id="KW-0862">Zinc</keyword>
<evidence type="ECO:0000313" key="23">
    <source>
        <dbReference type="Proteomes" id="UP000719412"/>
    </source>
</evidence>
<dbReference type="GO" id="GO:0016328">
    <property type="term" value="C:lateral plasma membrane"/>
    <property type="evidence" value="ECO:0007669"/>
    <property type="project" value="UniProtKB-SubCell"/>
</dbReference>
<protein>
    <recommendedName>
        <fullName evidence="24">BHLH domain-containing protein</fullName>
    </recommendedName>
</protein>
<evidence type="ECO:0000256" key="12">
    <source>
        <dbReference type="ARBA" id="ARBA00022889"/>
    </source>
</evidence>
<dbReference type="CDD" id="cd11428">
    <property type="entry name" value="bHLH_TS_NGN"/>
    <property type="match status" value="1"/>
</dbReference>
<feature type="transmembrane region" description="Helical" evidence="19">
    <location>
        <begin position="743"/>
        <end position="764"/>
    </location>
</feature>
<dbReference type="GO" id="GO:0008270">
    <property type="term" value="F:zinc ion binding"/>
    <property type="evidence" value="ECO:0007669"/>
    <property type="project" value="UniProtKB-KW"/>
</dbReference>
<dbReference type="InterPro" id="IPR011598">
    <property type="entry name" value="bHLH_dom"/>
</dbReference>
<gene>
    <name evidence="22" type="ORF">GEV33_011963</name>
</gene>
<evidence type="ECO:0000259" key="21">
    <source>
        <dbReference type="PROSITE" id="PS51058"/>
    </source>
</evidence>
<dbReference type="GO" id="GO:0007155">
    <property type="term" value="P:cell adhesion"/>
    <property type="evidence" value="ECO:0007669"/>
    <property type="project" value="UniProtKB-KW"/>
</dbReference>
<dbReference type="InterPro" id="IPR018490">
    <property type="entry name" value="cNMP-bd_dom_sf"/>
</dbReference>
<keyword evidence="23" id="KW-1185">Reference proteome</keyword>
<dbReference type="Gene3D" id="4.10.280.10">
    <property type="entry name" value="Helix-loop-helix DNA-binding domain"/>
    <property type="match status" value="1"/>
</dbReference>
<dbReference type="InterPro" id="IPR055272">
    <property type="entry name" value="POPDC1-3_dom"/>
</dbReference>
<feature type="domain" description="BHLH" evidence="20">
    <location>
        <begin position="118"/>
        <end position="170"/>
    </location>
</feature>
<keyword evidence="12" id="KW-0130">Cell adhesion</keyword>
<keyword evidence="10 17" id="KW-0863">Zinc-finger</keyword>
<feature type="region of interest" description="Disordered" evidence="18">
    <location>
        <begin position="338"/>
        <end position="390"/>
    </location>
</feature>
<dbReference type="GO" id="GO:0051146">
    <property type="term" value="P:striated muscle cell differentiation"/>
    <property type="evidence" value="ECO:0007669"/>
    <property type="project" value="TreeGrafter"/>
</dbReference>
<evidence type="ECO:0008006" key="24">
    <source>
        <dbReference type="Google" id="ProtNLM"/>
    </source>
</evidence>
<evidence type="ECO:0000313" key="22">
    <source>
        <dbReference type="EMBL" id="KAH0810826.1"/>
    </source>
</evidence>
<evidence type="ECO:0000256" key="10">
    <source>
        <dbReference type="ARBA" id="ARBA00022771"/>
    </source>
</evidence>
<feature type="compositionally biased region" description="Basic residues" evidence="18">
    <location>
        <begin position="90"/>
        <end position="103"/>
    </location>
</feature>
<comment type="subcellular location">
    <subcellularLocation>
        <location evidence="3">Cell junction</location>
        <location evidence="3">Tight junction</location>
    </subcellularLocation>
    <subcellularLocation>
        <location evidence="1">Lateral cell membrane</location>
    </subcellularLocation>
    <subcellularLocation>
        <location evidence="2">Membrane</location>
        <topology evidence="2">Multi-pass membrane protein</topology>
    </subcellularLocation>
</comment>
<dbReference type="Proteomes" id="UP000719412">
    <property type="component" value="Unassembled WGS sequence"/>
</dbReference>
<dbReference type="PANTHER" id="PTHR12101">
    <property type="entry name" value="POPEYE DOMAIN CONTAINING PROTEIN"/>
    <property type="match status" value="1"/>
</dbReference>
<evidence type="ECO:0000256" key="17">
    <source>
        <dbReference type="PROSITE-ProRule" id="PRU00509"/>
    </source>
</evidence>
<evidence type="ECO:0000256" key="18">
    <source>
        <dbReference type="SAM" id="MobiDB-lite"/>
    </source>
</evidence>
<dbReference type="SUPFAM" id="SSF47459">
    <property type="entry name" value="HLH, helix-loop-helix DNA-binding domain"/>
    <property type="match status" value="1"/>
</dbReference>
<evidence type="ECO:0000256" key="11">
    <source>
        <dbReference type="ARBA" id="ARBA00022833"/>
    </source>
</evidence>
<dbReference type="SMART" id="SM00353">
    <property type="entry name" value="HLH"/>
    <property type="match status" value="1"/>
</dbReference>
<dbReference type="PROSITE" id="PS50888">
    <property type="entry name" value="BHLH"/>
    <property type="match status" value="1"/>
</dbReference>
<evidence type="ECO:0000256" key="14">
    <source>
        <dbReference type="ARBA" id="ARBA00022989"/>
    </source>
</evidence>
<evidence type="ECO:0000256" key="1">
    <source>
        <dbReference type="ARBA" id="ARBA00004124"/>
    </source>
</evidence>
<dbReference type="SUPFAM" id="SSF51206">
    <property type="entry name" value="cAMP-binding domain-like"/>
    <property type="match status" value="1"/>
</dbReference>
<feature type="compositionally biased region" description="Basic and acidic residues" evidence="18">
    <location>
        <begin position="370"/>
        <end position="379"/>
    </location>
</feature>
<evidence type="ECO:0000256" key="13">
    <source>
        <dbReference type="ARBA" id="ARBA00022949"/>
    </source>
</evidence>
<dbReference type="PANTHER" id="PTHR12101:SF17">
    <property type="entry name" value="BLOOD VESSEL EPICARDIAL SUBSTANCE"/>
    <property type="match status" value="1"/>
</dbReference>
<keyword evidence="8 19" id="KW-0812">Transmembrane</keyword>
<evidence type="ECO:0000256" key="9">
    <source>
        <dbReference type="ARBA" id="ARBA00022723"/>
    </source>
</evidence>
<dbReference type="GO" id="GO:0042383">
    <property type="term" value="C:sarcolemma"/>
    <property type="evidence" value="ECO:0007669"/>
    <property type="project" value="TreeGrafter"/>
</dbReference>
<evidence type="ECO:0000256" key="3">
    <source>
        <dbReference type="ARBA" id="ARBA00004435"/>
    </source>
</evidence>
<evidence type="ECO:0000256" key="8">
    <source>
        <dbReference type="ARBA" id="ARBA00022692"/>
    </source>
</evidence>
<keyword evidence="7" id="KW-1003">Cell membrane</keyword>
<dbReference type="InterPro" id="IPR002857">
    <property type="entry name" value="Znf_CXXC"/>
</dbReference>
<evidence type="ECO:0000256" key="2">
    <source>
        <dbReference type="ARBA" id="ARBA00004141"/>
    </source>
</evidence>
<evidence type="ECO:0000259" key="20">
    <source>
        <dbReference type="PROSITE" id="PS50888"/>
    </source>
</evidence>
<dbReference type="GO" id="GO:0003677">
    <property type="term" value="F:DNA binding"/>
    <property type="evidence" value="ECO:0007669"/>
    <property type="project" value="InterPro"/>
</dbReference>
<accession>A0A8J6HAM9</accession>
<dbReference type="EMBL" id="JABDTM020027239">
    <property type="protein sequence ID" value="KAH0810826.1"/>
    <property type="molecule type" value="Genomic_DNA"/>
</dbReference>
<reference evidence="22" key="2">
    <citation type="submission" date="2021-08" db="EMBL/GenBank/DDBJ databases">
        <authorList>
            <person name="Eriksson T."/>
        </authorList>
    </citation>
    <scope>NUCLEOTIDE SEQUENCE</scope>
    <source>
        <strain evidence="22">Stoneville</strain>
        <tissue evidence="22">Whole head</tissue>
    </source>
</reference>
<feature type="region of interest" description="Disordered" evidence="18">
    <location>
        <begin position="1989"/>
        <end position="2042"/>
    </location>
</feature>
<keyword evidence="16" id="KW-0325">Glycoprotein</keyword>
<sequence length="2166" mass="243075">MSDCRLLDLSYEDSSDSGYDLSFKSETADFPEDKSDPFYEYDFNPDKPQPNPELLDKFNAAFHSSLTELDRRDIFYTLCSDESKTSTPVKKPKKRYVTGRNRATRSKSPSQILRIKRVRRLKANDRERNRMHMLNEALDRLRCVLPTFPEDTKLTKIETLRFAHNYIFALTQTLNDLERYPGGGDCVTVNVGNVVVSISKNGNSITAKNSNAVVTSGSITNASFMQDYNFAVGKNEQCYQRQDDAFATAPYETASFVNNNYYGNNDLILNEAETEECHFLKCKIKKHIYIFSLVSSSRSPKSHQTSPKSPSPVIPNSHSLSFRLTLPPSTSTLLSTRSLTRHLPHRIPKPEENSSSRVASKQFLMQQFRKKLDGDESSRENAASSQTRWERLSGQIAEAADRSRGGWRCRRWFGKICICGMVREVDGVQARRCLAGLHVALSPFHNRQDSPETAQISARCGTLAQKIRELSDGSFSTGEGFRRDLGQLKAATALFVARKFDEFPTKPNDDPNPCALTNRENRNKSDSTERVTCSLKSLRHSTRARQSAWRRGPGPLKHRFVVDWTRVEIDRLVVGSDQIELATDERIKARRGTAALKARSNRVYDRDKKLLSRFCPILGQIWVKNLDRVSVTPQTRSPVARQALQKPASCQAMRAFIDQPFSKMPEFAGLQHNEERPHILVVGTGDHNSSSPLDNKNLTYSIPSKTWWPWCDYWKEPQNILFQMANMCFVLAYSSTCSKKGVLFMHCWLILGLMLFAAWAWNIICAPDVFTWNFAFMLMNMAQVFHILYQLRPVKFDPELEEAYHSLFEPFKNQLSRLQFKRMVGAEFAQVMSLHAGEAYAVQNLTRTDRLGLLLCGKVNVLSDNQFLHPILPCEFLDSPEFESSRNTVDDKFKVSIVAASTCRYLYWQRSALEYLFVKDTYVATVLTTLIARDIATKLYAMNNKIVTAKGSHLDIRLPSITSSLTSSGEYKSPIRTKKTEGMCPLSPGTFSNDSSRYRSYEKFKENGNLSQNCYLSEMEPLTELPSNDDLTSNDVESWLETSSKQRIGEDDPREDLMTKMSKVSPICVGGGVKASVSEITMEVPLIQSRTHMSDRVIILKGNFSEASDKAKPSTIMPPKNFTYMPENATWNNTDLVYNLTNTSDYDYDFQTFNSSAEGDSWALCKEWTPAQHPLFQTANFFFAAAFLVPGSFKQSVLIVRALLSIGYFFLTLWGGVEVCAPDILLWNSLLVILNLAHTALLAWRFLPPTLTLELMELYLKVFKPLRVSRKHFKELVKEARVMHLERGDIYAVEDVSPADERLSILLKGKLRVTCDDTHLHFIGVHQFVDSPEWESNHEQSDDVFQVTITAEEDSVYLCWPRMKLERVLRHRPLLKVILDSIIGKDITQKLYALNEHLTGLTDERNRGRRDEMWAKAHNRSMSMDAVNTGTTGLVRSQAYRTAHRKSSLNSNEMGSLSKLQAQCWVPLVANQFPETSPFMGANSSSLRIPEVHALAKTRSFKRKEREVKFENPSKAVCSAAPEFQRARKNRRFRRNEVGFRDFVGVFPRISRAMKVSIEKRRNVPLSLSSLDTVECRSLVEKASKAPNFRGLSRKKIPPAPVSLIKTSVSIGLKMESSSSRHVGGSPDPVRAFEGFFESVIFSPSCGGACGGNHFRNVCPRSSESGFRREEEGRECDDKMSETLSQDPELNTGYANLAASYPPTAATPSSTVQDGPPHLPPFSTFSSEMESNAAFNAASDRLFSDSRLLDISNWDYYTETRLLDRSENGLSIIASQPQYRPWESKSAADSSAGFTSTTATFADAFSQQNGASKLPSFQSQFQSFNEPATSEPTLTTLTNLTPVSPNSSSPGSHSLTALNSNFHTLSAVNPRGYPLVPAPIQAREIPSIQQQFLDERHIQLYTHPASAIHGGGIFPAQNGAAIIQNSPLISSPTVVTVLKSEPELKLAPLQDAALKIQNVGLHPAQFQNPITTISDNGIYNGLDKKLNGISATMGSPTRNDFRKKERRKMRASSLESSAESDGASSNMEIPSENSGQVAAVSSTAGFKTHHSLAANNSVDLDEISGGNVDKQVKKKRKRCGECIGCQRKDNCGDCAPCRNDKSHQICKQRRCEKLTEKKLFAYSGPYVERSSTMTVGGIPVRQQIGPPPLQDIMAKRIERTLTMGLR</sequence>
<reference evidence="22" key="1">
    <citation type="journal article" date="2020" name="J Insects Food Feed">
        <title>The yellow mealworm (Tenebrio molitor) genome: a resource for the emerging insects as food and feed industry.</title>
        <authorList>
            <person name="Eriksson T."/>
            <person name="Andere A."/>
            <person name="Kelstrup H."/>
            <person name="Emery V."/>
            <person name="Picard C."/>
        </authorList>
    </citation>
    <scope>NUCLEOTIDE SEQUENCE</scope>
    <source>
        <strain evidence="22">Stoneville</strain>
        <tissue evidence="22">Whole head</tissue>
    </source>
</reference>
<evidence type="ECO:0000256" key="4">
    <source>
        <dbReference type="ARBA" id="ARBA00007146"/>
    </source>
</evidence>
<feature type="region of interest" description="Disordered" evidence="18">
    <location>
        <begin position="506"/>
        <end position="530"/>
    </location>
</feature>
<name>A0A8J6HAM9_TENMO</name>
<feature type="transmembrane region" description="Helical" evidence="19">
    <location>
        <begin position="1224"/>
        <end position="1247"/>
    </location>
</feature>
<evidence type="ECO:0000256" key="6">
    <source>
        <dbReference type="ARBA" id="ARBA00022473"/>
    </source>
</evidence>